<dbReference type="Gene3D" id="2.120.10.30">
    <property type="entry name" value="TolB, C-terminal domain"/>
    <property type="match status" value="1"/>
</dbReference>
<gene>
    <name evidence="1" type="ORF">JMJ35_009533</name>
</gene>
<dbReference type="InterPro" id="IPR011042">
    <property type="entry name" value="6-blade_b-propeller_TolB-like"/>
</dbReference>
<name>A0AA39V1Q4_9LECA</name>
<dbReference type="AlphaFoldDB" id="A0AA39V1Q4"/>
<protein>
    <submittedName>
        <fullName evidence="1">Uncharacterized protein</fullName>
    </submittedName>
</protein>
<organism evidence="1 2">
    <name type="scientific">Cladonia borealis</name>
    <dbReference type="NCBI Taxonomy" id="184061"/>
    <lineage>
        <taxon>Eukaryota</taxon>
        <taxon>Fungi</taxon>
        <taxon>Dikarya</taxon>
        <taxon>Ascomycota</taxon>
        <taxon>Pezizomycotina</taxon>
        <taxon>Lecanoromycetes</taxon>
        <taxon>OSLEUM clade</taxon>
        <taxon>Lecanoromycetidae</taxon>
        <taxon>Lecanorales</taxon>
        <taxon>Lecanorineae</taxon>
        <taxon>Cladoniaceae</taxon>
        <taxon>Cladonia</taxon>
    </lineage>
</organism>
<dbReference type="SUPFAM" id="SSF82171">
    <property type="entry name" value="DPP6 N-terminal domain-like"/>
    <property type="match status" value="1"/>
</dbReference>
<evidence type="ECO:0000313" key="2">
    <source>
        <dbReference type="Proteomes" id="UP001166286"/>
    </source>
</evidence>
<evidence type="ECO:0000313" key="1">
    <source>
        <dbReference type="EMBL" id="KAK0507644.1"/>
    </source>
</evidence>
<sequence length="404" mass="44601">MTGAPLRGVNSITSFTPTFSRRSASIPNDQGTKAIYTINKQTPGSHVNVTETRILDLKTNTSALFSNDPRDREAHWLGVGDLVIWLKEVDQGATEFWIGDADDVVKDYVDLKTLAQPASRHCAGKIDAKASYLKLRSLQDEHEDIAIAVSCPATSNGVLYNPKTNASYAGDIYNAIWYTTLRKKITHKSILGTKYIVSPTKFVNALRGTDLESPLTGPTDYDISTSGIVFLARASREDLRGANAYYIPLKTFTELSKPRPQIVHVNGLEGGSSNPVFSPNGNSVAFLKRQHPTDPGDRNRVIVINNIRHFRIHMAINEMPTQESENKWHLSPYSVAWSENGRELYVVAVEEGIRRLYKIPATLSSIRTAPEPITSNSTTPADVRHLRMVFSAPMDTSALQCSSG</sequence>
<accession>A0AA39V1Q4</accession>
<dbReference type="Proteomes" id="UP001166286">
    <property type="component" value="Unassembled WGS sequence"/>
</dbReference>
<reference evidence="1" key="1">
    <citation type="submission" date="2023-03" db="EMBL/GenBank/DDBJ databases">
        <title>Complete genome of Cladonia borealis.</title>
        <authorList>
            <person name="Park H."/>
        </authorList>
    </citation>
    <scope>NUCLEOTIDE SEQUENCE</scope>
    <source>
        <strain evidence="1">ANT050790</strain>
    </source>
</reference>
<proteinExistence type="predicted"/>
<comment type="caution">
    <text evidence="1">The sequence shown here is derived from an EMBL/GenBank/DDBJ whole genome shotgun (WGS) entry which is preliminary data.</text>
</comment>
<keyword evidence="2" id="KW-1185">Reference proteome</keyword>
<dbReference type="EMBL" id="JAFEKC020000022">
    <property type="protein sequence ID" value="KAK0507644.1"/>
    <property type="molecule type" value="Genomic_DNA"/>
</dbReference>